<keyword evidence="3" id="KW-1185">Reference proteome</keyword>
<protein>
    <submittedName>
        <fullName evidence="2">Uncharacterized protein</fullName>
    </submittedName>
</protein>
<dbReference type="EMBL" id="JBGMDY010000002">
    <property type="protein sequence ID" value="KAL2345080.1"/>
    <property type="molecule type" value="Genomic_DNA"/>
</dbReference>
<proteinExistence type="predicted"/>
<dbReference type="Proteomes" id="UP001603857">
    <property type="component" value="Unassembled WGS sequence"/>
</dbReference>
<evidence type="ECO:0000256" key="1">
    <source>
        <dbReference type="SAM" id="MobiDB-lite"/>
    </source>
</evidence>
<sequence>MPTSPETDSPTDGRSPAMFRRSTSILPRRRVTSRPRPCACSTGSSTISELGLLCYPAYNLWTINTVKIRQYTM</sequence>
<reference evidence="2 3" key="1">
    <citation type="submission" date="2024-08" db="EMBL/GenBank/DDBJ databases">
        <title>Insights into the chromosomal genome structure of Flemingia macrophylla.</title>
        <authorList>
            <person name="Ding Y."/>
            <person name="Zhao Y."/>
            <person name="Bi W."/>
            <person name="Wu M."/>
            <person name="Zhao G."/>
            <person name="Gong Y."/>
            <person name="Li W."/>
            <person name="Zhang P."/>
        </authorList>
    </citation>
    <scope>NUCLEOTIDE SEQUENCE [LARGE SCALE GENOMIC DNA]</scope>
    <source>
        <strain evidence="2">DYQJB</strain>
        <tissue evidence="2">Leaf</tissue>
    </source>
</reference>
<gene>
    <name evidence="2" type="ORF">Fmac_006365</name>
</gene>
<organism evidence="2 3">
    <name type="scientific">Flemingia macrophylla</name>
    <dbReference type="NCBI Taxonomy" id="520843"/>
    <lineage>
        <taxon>Eukaryota</taxon>
        <taxon>Viridiplantae</taxon>
        <taxon>Streptophyta</taxon>
        <taxon>Embryophyta</taxon>
        <taxon>Tracheophyta</taxon>
        <taxon>Spermatophyta</taxon>
        <taxon>Magnoliopsida</taxon>
        <taxon>eudicotyledons</taxon>
        <taxon>Gunneridae</taxon>
        <taxon>Pentapetalae</taxon>
        <taxon>rosids</taxon>
        <taxon>fabids</taxon>
        <taxon>Fabales</taxon>
        <taxon>Fabaceae</taxon>
        <taxon>Papilionoideae</taxon>
        <taxon>50 kb inversion clade</taxon>
        <taxon>NPAAA clade</taxon>
        <taxon>indigoferoid/millettioid clade</taxon>
        <taxon>Phaseoleae</taxon>
        <taxon>Flemingia</taxon>
    </lineage>
</organism>
<comment type="caution">
    <text evidence="2">The sequence shown here is derived from an EMBL/GenBank/DDBJ whole genome shotgun (WGS) entry which is preliminary data.</text>
</comment>
<evidence type="ECO:0000313" key="3">
    <source>
        <dbReference type="Proteomes" id="UP001603857"/>
    </source>
</evidence>
<feature type="region of interest" description="Disordered" evidence="1">
    <location>
        <begin position="1"/>
        <end position="38"/>
    </location>
</feature>
<dbReference type="AlphaFoldDB" id="A0ABD1ND54"/>
<accession>A0ABD1ND54</accession>
<evidence type="ECO:0000313" key="2">
    <source>
        <dbReference type="EMBL" id="KAL2345080.1"/>
    </source>
</evidence>
<name>A0ABD1ND54_9FABA</name>
<feature type="compositionally biased region" description="Polar residues" evidence="1">
    <location>
        <begin position="1"/>
        <end position="12"/>
    </location>
</feature>